<evidence type="ECO:0000259" key="3">
    <source>
        <dbReference type="Pfam" id="PF05193"/>
    </source>
</evidence>
<evidence type="ECO:0000313" key="4">
    <source>
        <dbReference type="EMBL" id="VAW28280.1"/>
    </source>
</evidence>
<feature type="domain" description="Peptidase M16 C-terminal" evidence="3">
    <location>
        <begin position="193"/>
        <end position="370"/>
    </location>
</feature>
<protein>
    <submittedName>
        <fullName evidence="4">Insulinase-like:Peptidase M16, C-terminal</fullName>
    </submittedName>
</protein>
<dbReference type="Gene3D" id="3.30.830.10">
    <property type="entry name" value="Metalloenzyme, LuxS/M16 peptidase-like"/>
    <property type="match status" value="2"/>
</dbReference>
<organism evidence="4">
    <name type="scientific">hydrothermal vent metagenome</name>
    <dbReference type="NCBI Taxonomy" id="652676"/>
    <lineage>
        <taxon>unclassified sequences</taxon>
        <taxon>metagenomes</taxon>
        <taxon>ecological metagenomes</taxon>
    </lineage>
</organism>
<sequence>MKLRMLWTLLLAMFIGSAYAQEGRIKFEEYDLDNGLHVILHQDNTTPIVTVSVLYHVGSKNEPIGRSGFAHFFEHLMFEGSPNIERGEFMKIIQAAGGTLNANTSHDRTFYYETLPSNQLELGLYMESERMLHAKIDSTGIATQKEVVKEEKRMRIDNRPYMSFQEKMFSAAYKGTNYEWTPIGSFADIDAATDQDFADFYSTFYVPNNATLSIAGDIDKAQTKELIAKYFNEIKKGTKEIPRPSITAPDMGGEVKEEVFDNIQLSAVMYGYRMPKQGTDDYYALQMLTTLLSGGQSSRLYKELVDNEEIAAQVFAFPYSLEEGGLFITIGLANLGKSPEDLDAAMQKQIDLVKTELISDTEYQKLQNQMENNFISSNSTVQGVAESLADYYVYFGDANLINSEIDRYMKVTKEDIMNVAKKYLNKDNRVNLYYLPKSAQQKPADAEVESDN</sequence>
<dbReference type="Pfam" id="PF00675">
    <property type="entry name" value="Peptidase_M16"/>
    <property type="match status" value="1"/>
</dbReference>
<dbReference type="InterPro" id="IPR011765">
    <property type="entry name" value="Pept_M16_N"/>
</dbReference>
<gene>
    <name evidence="4" type="ORF">MNBD_BACTEROID06-459</name>
</gene>
<dbReference type="PANTHER" id="PTHR11851:SF49">
    <property type="entry name" value="MITOCHONDRIAL-PROCESSING PEPTIDASE SUBUNIT ALPHA"/>
    <property type="match status" value="1"/>
</dbReference>
<evidence type="ECO:0000256" key="1">
    <source>
        <dbReference type="ARBA" id="ARBA00007261"/>
    </source>
</evidence>
<dbReference type="GO" id="GO:0046872">
    <property type="term" value="F:metal ion binding"/>
    <property type="evidence" value="ECO:0007669"/>
    <property type="project" value="InterPro"/>
</dbReference>
<proteinExistence type="inferred from homology"/>
<dbReference type="SUPFAM" id="SSF63411">
    <property type="entry name" value="LuxS/MPP-like metallohydrolase"/>
    <property type="match status" value="2"/>
</dbReference>
<dbReference type="Pfam" id="PF05193">
    <property type="entry name" value="Peptidase_M16_C"/>
    <property type="match status" value="1"/>
</dbReference>
<evidence type="ECO:0000259" key="2">
    <source>
        <dbReference type="Pfam" id="PF00675"/>
    </source>
</evidence>
<accession>A0A3B0UGL6</accession>
<dbReference type="EMBL" id="UOES01000375">
    <property type="protein sequence ID" value="VAW28280.1"/>
    <property type="molecule type" value="Genomic_DNA"/>
</dbReference>
<comment type="similarity">
    <text evidence="1">Belongs to the peptidase M16 family.</text>
</comment>
<dbReference type="InterPro" id="IPR050361">
    <property type="entry name" value="MPP/UQCRC_Complex"/>
</dbReference>
<name>A0A3B0UGL6_9ZZZZ</name>
<dbReference type="InterPro" id="IPR011249">
    <property type="entry name" value="Metalloenz_LuxS/M16"/>
</dbReference>
<dbReference type="PANTHER" id="PTHR11851">
    <property type="entry name" value="METALLOPROTEASE"/>
    <property type="match status" value="1"/>
</dbReference>
<dbReference type="InterPro" id="IPR007863">
    <property type="entry name" value="Peptidase_M16_C"/>
</dbReference>
<reference evidence="4" key="1">
    <citation type="submission" date="2018-06" db="EMBL/GenBank/DDBJ databases">
        <authorList>
            <person name="Zhirakovskaya E."/>
        </authorList>
    </citation>
    <scope>NUCLEOTIDE SEQUENCE</scope>
</reference>
<dbReference type="AlphaFoldDB" id="A0A3B0UGL6"/>
<feature type="domain" description="Peptidase M16 N-terminal" evidence="2">
    <location>
        <begin position="38"/>
        <end position="178"/>
    </location>
</feature>